<name>A0AAN8YPX6_SOLBU</name>
<keyword evidence="2" id="KW-1185">Reference proteome</keyword>
<protein>
    <submittedName>
        <fullName evidence="1">Uncharacterized protein</fullName>
    </submittedName>
</protein>
<sequence>MDFQGKIFLSIQVQKIDLEDDPVSKMRTRKQSLNYIVEIIEKRNKLIQIVSDDDDSLEEKSDPDVVFIEEESHPNVFIIAEEEKEEENDHDVVIIADDDPMLYEIEVVVLQPHACVGKRTDPKYLLFRPHF</sequence>
<dbReference type="Proteomes" id="UP001371456">
    <property type="component" value="Unassembled WGS sequence"/>
</dbReference>
<gene>
    <name evidence="1" type="ORF">RDI58_001170</name>
</gene>
<accession>A0AAN8YPX6</accession>
<dbReference type="AlphaFoldDB" id="A0AAN8YPX6"/>
<evidence type="ECO:0000313" key="2">
    <source>
        <dbReference type="Proteomes" id="UP001371456"/>
    </source>
</evidence>
<comment type="caution">
    <text evidence="1">The sequence shown here is derived from an EMBL/GenBank/DDBJ whole genome shotgun (WGS) entry which is preliminary data.</text>
</comment>
<reference evidence="1 2" key="1">
    <citation type="submission" date="2024-02" db="EMBL/GenBank/DDBJ databases">
        <title>de novo genome assembly of Solanum bulbocastanum strain 11H21.</title>
        <authorList>
            <person name="Hosaka A.J."/>
        </authorList>
    </citation>
    <scope>NUCLEOTIDE SEQUENCE [LARGE SCALE GENOMIC DNA]</scope>
    <source>
        <tissue evidence="1">Young leaves</tissue>
    </source>
</reference>
<dbReference type="EMBL" id="JBANQN010000001">
    <property type="protein sequence ID" value="KAK6803386.1"/>
    <property type="molecule type" value="Genomic_DNA"/>
</dbReference>
<organism evidence="1 2">
    <name type="scientific">Solanum bulbocastanum</name>
    <name type="common">Wild potato</name>
    <dbReference type="NCBI Taxonomy" id="147425"/>
    <lineage>
        <taxon>Eukaryota</taxon>
        <taxon>Viridiplantae</taxon>
        <taxon>Streptophyta</taxon>
        <taxon>Embryophyta</taxon>
        <taxon>Tracheophyta</taxon>
        <taxon>Spermatophyta</taxon>
        <taxon>Magnoliopsida</taxon>
        <taxon>eudicotyledons</taxon>
        <taxon>Gunneridae</taxon>
        <taxon>Pentapetalae</taxon>
        <taxon>asterids</taxon>
        <taxon>lamiids</taxon>
        <taxon>Solanales</taxon>
        <taxon>Solanaceae</taxon>
        <taxon>Solanoideae</taxon>
        <taxon>Solaneae</taxon>
        <taxon>Solanum</taxon>
    </lineage>
</organism>
<proteinExistence type="predicted"/>
<evidence type="ECO:0000313" key="1">
    <source>
        <dbReference type="EMBL" id="KAK6803386.1"/>
    </source>
</evidence>